<dbReference type="KEGG" id="noj:EJ995_10550"/>
<dbReference type="InterPro" id="IPR003140">
    <property type="entry name" value="PLipase/COase/thioEstase"/>
</dbReference>
<dbReference type="Proteomes" id="UP000279600">
    <property type="component" value="Chromosome"/>
</dbReference>
<protein>
    <submittedName>
        <fullName evidence="2">Alpha/beta hydrolase</fullName>
    </submittedName>
</protein>
<dbReference type="InterPro" id="IPR029058">
    <property type="entry name" value="AB_hydrolase_fold"/>
</dbReference>
<reference evidence="2 3" key="1">
    <citation type="submission" date="2018-12" db="EMBL/GenBank/DDBJ databases">
        <title>Complete genome of Nonlabens sp. MJ115.</title>
        <authorList>
            <person name="Choi H.S."/>
            <person name="Jung J."/>
        </authorList>
    </citation>
    <scope>NUCLEOTIDE SEQUENCE [LARGE SCALE GENOMIC DNA]</scope>
    <source>
        <strain evidence="2 3">MJ115</strain>
    </source>
</reference>
<organism evidence="2 3">
    <name type="scientific">Nonlabens ponticola</name>
    <dbReference type="NCBI Taxonomy" id="2496866"/>
    <lineage>
        <taxon>Bacteria</taxon>
        <taxon>Pseudomonadati</taxon>
        <taxon>Bacteroidota</taxon>
        <taxon>Flavobacteriia</taxon>
        <taxon>Flavobacteriales</taxon>
        <taxon>Flavobacteriaceae</taxon>
        <taxon>Nonlabens</taxon>
    </lineage>
</organism>
<evidence type="ECO:0000313" key="3">
    <source>
        <dbReference type="Proteomes" id="UP000279600"/>
    </source>
</evidence>
<dbReference type="Pfam" id="PF02230">
    <property type="entry name" value="Abhydrolase_2"/>
    <property type="match status" value="1"/>
</dbReference>
<dbReference type="SUPFAM" id="SSF53474">
    <property type="entry name" value="alpha/beta-Hydrolases"/>
    <property type="match status" value="1"/>
</dbReference>
<dbReference type="OrthoDB" id="595091at2"/>
<sequence>MTKSVTYQHTNTYEVVNAITDQTKNIWICAHGLGYLATYFKKYFLHLDNRENSFIVLQAPSKYYQGKDFKHVGASWLTRVDTQQEIGNNVNYIYEVMRAENLMGDPRLVFFGYSQGVSIMTRLMALYNQRIQALIMHSGSIPAELNSSHASIFRQQCDRIIHISGTQDEYVDEQVIKRENKQIDTLFGTMVEIHRPDINHKVDTDLLLQISKTL</sequence>
<dbReference type="RefSeq" id="WP_126448310.1">
    <property type="nucleotide sequence ID" value="NZ_CP034549.1"/>
</dbReference>
<keyword evidence="2" id="KW-0378">Hydrolase</keyword>
<dbReference type="EMBL" id="CP034549">
    <property type="protein sequence ID" value="AZQ44657.1"/>
    <property type="molecule type" value="Genomic_DNA"/>
</dbReference>
<dbReference type="Gene3D" id="3.40.50.1820">
    <property type="entry name" value="alpha/beta hydrolase"/>
    <property type="match status" value="1"/>
</dbReference>
<dbReference type="GO" id="GO:0016787">
    <property type="term" value="F:hydrolase activity"/>
    <property type="evidence" value="ECO:0007669"/>
    <property type="project" value="UniProtKB-KW"/>
</dbReference>
<feature type="domain" description="Phospholipase/carboxylesterase/thioesterase" evidence="1">
    <location>
        <begin position="12"/>
        <end position="212"/>
    </location>
</feature>
<gene>
    <name evidence="2" type="ORF">EJ995_10550</name>
</gene>
<evidence type="ECO:0000313" key="2">
    <source>
        <dbReference type="EMBL" id="AZQ44657.1"/>
    </source>
</evidence>
<keyword evidence="3" id="KW-1185">Reference proteome</keyword>
<name>A0A3S9MZR3_9FLAO</name>
<accession>A0A3S9MZR3</accession>
<proteinExistence type="predicted"/>
<evidence type="ECO:0000259" key="1">
    <source>
        <dbReference type="Pfam" id="PF02230"/>
    </source>
</evidence>
<dbReference type="AlphaFoldDB" id="A0A3S9MZR3"/>